<evidence type="ECO:0000256" key="2">
    <source>
        <dbReference type="ARBA" id="ARBA00023163"/>
    </source>
</evidence>
<feature type="domain" description="AAA+ ATPase" evidence="3">
    <location>
        <begin position="103"/>
        <end position="258"/>
    </location>
</feature>
<dbReference type="GO" id="GO:0003677">
    <property type="term" value="F:DNA binding"/>
    <property type="evidence" value="ECO:0007669"/>
    <property type="project" value="TreeGrafter"/>
</dbReference>
<dbReference type="InterPro" id="IPR019734">
    <property type="entry name" value="TPR_rpt"/>
</dbReference>
<sequence>MPPSDAYFVQRRSWQESVFPSYFGSGFEDASLASGSRDLNLLRMPDAGPYGVRLIAWEGLQPLTPPTPMTSLPVVAAKLARPQLHQVFPRPILVQELLDGVDQHPLTLVSAKPGYGKTTLLATFANQYKPGVIWYSLGPDDADLSVFLRHLAAGMAGFSRRFGKTLQAFINEGQITERSAGTAAGAFLNDLTRVKQPVGFVLDDYHAVGDNPAINRFLNTVLENLSSQIRIVVASRTEPPLALAKLRARRQLFEFQAEDLAFSREEVRSLLREVYDRDPQEEALDEILRSTEGWAAAVYLLLASDPNRKGVKLPAAVRSATVPGSAIHDYFAEEILNQQTGEVRKWLLRTSVFDALTPEILHQVFADLDVDTMLHELTRRRLVASFESTDGVAYRYHALLASFFRKRFRIEIPAAEREAIHQKAADVYAERGELASAARQLADSGNTNLLADFLKSHGLRLIDQGHYQLLLGWFESLPTNLKDNDPWLRLRLGDVRHFLGDWPGAELEYERARVLLETREDPDAEAWATLGLARIWNLRGQAELVASEAGETLQRMESRKDPRTPVRSELILRLLQVVSGAKFYLGEYTEALSLLDRLANQVKANPERQAAVWNNRAVVHASRGDYPAAVKAFENGLERPGVRRSPRVALHLSNLALLHSEMGDTERALALFREAEELAESFRNRSQLLTCHVGQARLFYLRRETERALECLKKAEAINEDLKFPIMTAEALALRAKILSDAGQYAAARNKLSLALASYGAASRDANWLLYRIDAAVVDLRAGRIEEAESALDELESLSHDLEALFPRALLAFYLGECRRRLGKTDKAIKVLETALIDSRELGYDAAIRSEMLRSFEPFTLLLEKGKCIEPIHHLASGLGSEIEKELLPLLDRGDFPAASVESILSILSEVGGPEAYTKLKGSDWAKHPELGSSVQSALDTLQECYPELQADNGSERKIRVRTLGKFELVAYGDPVGLAPWKSQRALAIFVYLAVRGSRGESKDRMIDQFWPQTAARKAEKNFHPTLSYVRGALKKIGIEATLELTHGRYRLDTEDTLEVDVLEFQSAVSRAEGASTSEEKMRHLTRAIELYQGDFMGDRYDPWAEDIRSQLSMQMENALEEAATLSMAEDRLEYARSCLISVLEKNPYREEIHCHLMTCYHRMGDRKAVREQFESLKSLLRKELSVDPLDETLALFESLMISP</sequence>
<comment type="caution">
    <text evidence="5">The sequence shown here is derived from an EMBL/GenBank/DDBJ whole genome shotgun (WGS) entry which is preliminary data.</text>
</comment>
<feature type="domain" description="Bacterial transcriptional activator" evidence="4">
    <location>
        <begin position="1060"/>
        <end position="1201"/>
    </location>
</feature>
<protein>
    <submittedName>
        <fullName evidence="5">Tetratricopeptide repeat protein</fullName>
    </submittedName>
</protein>
<keyword evidence="1" id="KW-0805">Transcription regulation</keyword>
<name>A0A7Y2E6K1_UNCEI</name>
<reference evidence="5 6" key="1">
    <citation type="submission" date="2020-03" db="EMBL/GenBank/DDBJ databases">
        <title>Metabolic flexibility allows generalist bacteria to become dominant in a frequently disturbed ecosystem.</title>
        <authorList>
            <person name="Chen Y.-J."/>
            <person name="Leung P.M."/>
            <person name="Bay S.K."/>
            <person name="Hugenholtz P."/>
            <person name="Kessler A.J."/>
            <person name="Shelley G."/>
            <person name="Waite D.W."/>
            <person name="Cook P.L."/>
            <person name="Greening C."/>
        </authorList>
    </citation>
    <scope>NUCLEOTIDE SEQUENCE [LARGE SCALE GENOMIC DNA]</scope>
    <source>
        <strain evidence="5">SS_bin_28</strain>
    </source>
</reference>
<dbReference type="Gene3D" id="1.10.10.10">
    <property type="entry name" value="Winged helix-like DNA-binding domain superfamily/Winged helix DNA-binding domain"/>
    <property type="match status" value="1"/>
</dbReference>
<dbReference type="SMART" id="SM00028">
    <property type="entry name" value="TPR"/>
    <property type="match status" value="6"/>
</dbReference>
<dbReference type="InterPro" id="IPR051677">
    <property type="entry name" value="AfsR-DnrI-RedD_regulator"/>
</dbReference>
<accession>A0A7Y2E6K1</accession>
<dbReference type="Proteomes" id="UP000547674">
    <property type="component" value="Unassembled WGS sequence"/>
</dbReference>
<dbReference type="Gene3D" id="3.40.50.300">
    <property type="entry name" value="P-loop containing nucleotide triphosphate hydrolases"/>
    <property type="match status" value="1"/>
</dbReference>
<dbReference type="SMART" id="SM00382">
    <property type="entry name" value="AAA"/>
    <property type="match status" value="1"/>
</dbReference>
<dbReference type="GO" id="GO:0006355">
    <property type="term" value="P:regulation of DNA-templated transcription"/>
    <property type="evidence" value="ECO:0007669"/>
    <property type="project" value="TreeGrafter"/>
</dbReference>
<proteinExistence type="predicted"/>
<dbReference type="SUPFAM" id="SSF52540">
    <property type="entry name" value="P-loop containing nucleoside triphosphate hydrolases"/>
    <property type="match status" value="1"/>
</dbReference>
<dbReference type="Gene3D" id="1.25.40.10">
    <property type="entry name" value="Tetratricopeptide repeat domain"/>
    <property type="match status" value="4"/>
</dbReference>
<dbReference type="Pfam" id="PF03704">
    <property type="entry name" value="BTAD"/>
    <property type="match status" value="1"/>
</dbReference>
<dbReference type="EMBL" id="JABDJR010000187">
    <property type="protein sequence ID" value="NNF06101.1"/>
    <property type="molecule type" value="Genomic_DNA"/>
</dbReference>
<dbReference type="AlphaFoldDB" id="A0A7Y2E6K1"/>
<evidence type="ECO:0000256" key="1">
    <source>
        <dbReference type="ARBA" id="ARBA00023015"/>
    </source>
</evidence>
<evidence type="ECO:0000313" key="6">
    <source>
        <dbReference type="Proteomes" id="UP000547674"/>
    </source>
</evidence>
<dbReference type="InterPro" id="IPR036388">
    <property type="entry name" value="WH-like_DNA-bd_sf"/>
</dbReference>
<evidence type="ECO:0000259" key="3">
    <source>
        <dbReference type="SMART" id="SM00382"/>
    </source>
</evidence>
<dbReference type="SUPFAM" id="SSF48452">
    <property type="entry name" value="TPR-like"/>
    <property type="match status" value="4"/>
</dbReference>
<dbReference type="SMART" id="SM01043">
    <property type="entry name" value="BTAD"/>
    <property type="match status" value="1"/>
</dbReference>
<keyword evidence="2" id="KW-0804">Transcription</keyword>
<dbReference type="Pfam" id="PF25873">
    <property type="entry name" value="WHD_MalT"/>
    <property type="match status" value="1"/>
</dbReference>
<dbReference type="InterPro" id="IPR011990">
    <property type="entry name" value="TPR-like_helical_dom_sf"/>
</dbReference>
<evidence type="ECO:0000259" key="4">
    <source>
        <dbReference type="SMART" id="SM01043"/>
    </source>
</evidence>
<dbReference type="InterPro" id="IPR005158">
    <property type="entry name" value="BTAD"/>
</dbReference>
<organism evidence="5 6">
    <name type="scientific">Eiseniibacteriota bacterium</name>
    <dbReference type="NCBI Taxonomy" id="2212470"/>
    <lineage>
        <taxon>Bacteria</taxon>
        <taxon>Candidatus Eiseniibacteriota</taxon>
    </lineage>
</organism>
<dbReference type="PANTHER" id="PTHR35807">
    <property type="entry name" value="TRANSCRIPTIONAL REGULATOR REDD-RELATED"/>
    <property type="match status" value="1"/>
</dbReference>
<dbReference type="Pfam" id="PF13424">
    <property type="entry name" value="TPR_12"/>
    <property type="match status" value="1"/>
</dbReference>
<evidence type="ECO:0000313" key="5">
    <source>
        <dbReference type="EMBL" id="NNF06101.1"/>
    </source>
</evidence>
<dbReference type="InterPro" id="IPR003593">
    <property type="entry name" value="AAA+_ATPase"/>
</dbReference>
<gene>
    <name evidence="5" type="ORF">HKN21_05020</name>
</gene>
<dbReference type="PANTHER" id="PTHR35807:SF1">
    <property type="entry name" value="TRANSCRIPTIONAL REGULATOR REDD"/>
    <property type="match status" value="1"/>
</dbReference>
<dbReference type="InterPro" id="IPR059106">
    <property type="entry name" value="WHD_MalT"/>
</dbReference>
<dbReference type="InterPro" id="IPR027417">
    <property type="entry name" value="P-loop_NTPase"/>
</dbReference>